<feature type="domain" description="PGAP2IP C-terminal nuclease-like" evidence="6">
    <location>
        <begin position="747"/>
        <end position="983"/>
    </location>
</feature>
<dbReference type="AlphaFoldDB" id="A0A9P5X9U0"/>
<feature type="transmembrane region" description="Helical" evidence="2">
    <location>
        <begin position="574"/>
        <end position="595"/>
    </location>
</feature>
<dbReference type="GO" id="GO:0031505">
    <property type="term" value="P:fungal-type cell wall organization"/>
    <property type="evidence" value="ECO:0007669"/>
    <property type="project" value="TreeGrafter"/>
</dbReference>
<proteinExistence type="predicted"/>
<organism evidence="7 8">
    <name type="scientific">Macrolepiota fuliginosa MF-IS2</name>
    <dbReference type="NCBI Taxonomy" id="1400762"/>
    <lineage>
        <taxon>Eukaryota</taxon>
        <taxon>Fungi</taxon>
        <taxon>Dikarya</taxon>
        <taxon>Basidiomycota</taxon>
        <taxon>Agaricomycotina</taxon>
        <taxon>Agaricomycetes</taxon>
        <taxon>Agaricomycetidae</taxon>
        <taxon>Agaricales</taxon>
        <taxon>Agaricineae</taxon>
        <taxon>Agaricaceae</taxon>
        <taxon>Macrolepiota</taxon>
    </lineage>
</organism>
<feature type="transmembrane region" description="Helical" evidence="2">
    <location>
        <begin position="136"/>
        <end position="154"/>
    </location>
</feature>
<gene>
    <name evidence="7" type="ORF">P691DRAFT_166821</name>
</gene>
<feature type="transmembrane region" description="Helical" evidence="2">
    <location>
        <begin position="22"/>
        <end position="40"/>
    </location>
</feature>
<dbReference type="PANTHER" id="PTHR14859:SF1">
    <property type="entry name" value="PGAP2-INTERACTING PROTEIN"/>
    <property type="match status" value="1"/>
</dbReference>
<evidence type="ECO:0000313" key="7">
    <source>
        <dbReference type="EMBL" id="KAF9446745.1"/>
    </source>
</evidence>
<dbReference type="Pfam" id="PF23226">
    <property type="entry name" value="Exo_endo_phos_PGAP2IP"/>
    <property type="match status" value="1"/>
</dbReference>
<feature type="region of interest" description="Disordered" evidence="1">
    <location>
        <begin position="543"/>
        <end position="562"/>
    </location>
</feature>
<dbReference type="EMBL" id="MU151230">
    <property type="protein sequence ID" value="KAF9446745.1"/>
    <property type="molecule type" value="Genomic_DNA"/>
</dbReference>
<dbReference type="GO" id="GO:0005783">
    <property type="term" value="C:endoplasmic reticulum"/>
    <property type="evidence" value="ECO:0007669"/>
    <property type="project" value="TreeGrafter"/>
</dbReference>
<dbReference type="SUPFAM" id="SSF56219">
    <property type="entry name" value="DNase I-like"/>
    <property type="match status" value="1"/>
</dbReference>
<dbReference type="GO" id="GO:0016020">
    <property type="term" value="C:membrane"/>
    <property type="evidence" value="ECO:0007669"/>
    <property type="project" value="GOC"/>
</dbReference>
<feature type="domain" description="PGAP2IP first transmembrane" evidence="5">
    <location>
        <begin position="299"/>
        <end position="449"/>
    </location>
</feature>
<feature type="transmembrane region" description="Helical" evidence="2">
    <location>
        <begin position="72"/>
        <end position="94"/>
    </location>
</feature>
<evidence type="ECO:0000259" key="5">
    <source>
        <dbReference type="Pfam" id="PF23022"/>
    </source>
</evidence>
<feature type="transmembrane region" description="Helical" evidence="2">
    <location>
        <begin position="714"/>
        <end position="734"/>
    </location>
</feature>
<dbReference type="InterPro" id="IPR051916">
    <property type="entry name" value="GPI-anchor_lipid_remodeler"/>
</dbReference>
<dbReference type="InterPro" id="IPR053912">
    <property type="entry name" value="PGAP2IP_TM_1nd"/>
</dbReference>
<dbReference type="Proteomes" id="UP000807342">
    <property type="component" value="Unassembled WGS sequence"/>
</dbReference>
<evidence type="ECO:0000259" key="3">
    <source>
        <dbReference type="Pfam" id="PF10277"/>
    </source>
</evidence>
<dbReference type="InterPro" id="IPR019402">
    <property type="entry name" value="CWH43_N"/>
</dbReference>
<evidence type="ECO:0000259" key="6">
    <source>
        <dbReference type="Pfam" id="PF23226"/>
    </source>
</evidence>
<evidence type="ECO:0000259" key="4">
    <source>
        <dbReference type="Pfam" id="PF23021"/>
    </source>
</evidence>
<comment type="caution">
    <text evidence="7">The sequence shown here is derived from an EMBL/GenBank/DDBJ whole genome shotgun (WGS) entry which is preliminary data.</text>
</comment>
<feature type="transmembrane region" description="Helical" evidence="2">
    <location>
        <begin position="677"/>
        <end position="694"/>
    </location>
</feature>
<feature type="domain" description="PGAP2IP second transmembrane" evidence="4">
    <location>
        <begin position="577"/>
        <end position="687"/>
    </location>
</feature>
<feature type="transmembrane region" description="Helical" evidence="2">
    <location>
        <begin position="641"/>
        <end position="665"/>
    </location>
</feature>
<reference evidence="7" key="1">
    <citation type="submission" date="2020-11" db="EMBL/GenBank/DDBJ databases">
        <authorList>
            <consortium name="DOE Joint Genome Institute"/>
            <person name="Ahrendt S."/>
            <person name="Riley R."/>
            <person name="Andreopoulos W."/>
            <person name="Labutti K."/>
            <person name="Pangilinan J."/>
            <person name="Ruiz-Duenas F.J."/>
            <person name="Barrasa J.M."/>
            <person name="Sanchez-Garcia M."/>
            <person name="Camarero S."/>
            <person name="Miyauchi S."/>
            <person name="Serrano A."/>
            <person name="Linde D."/>
            <person name="Babiker R."/>
            <person name="Drula E."/>
            <person name="Ayuso-Fernandez I."/>
            <person name="Pacheco R."/>
            <person name="Padilla G."/>
            <person name="Ferreira P."/>
            <person name="Barriuso J."/>
            <person name="Kellner H."/>
            <person name="Castanera R."/>
            <person name="Alfaro M."/>
            <person name="Ramirez L."/>
            <person name="Pisabarro A.G."/>
            <person name="Kuo A."/>
            <person name="Tritt A."/>
            <person name="Lipzen A."/>
            <person name="He G."/>
            <person name="Yan M."/>
            <person name="Ng V."/>
            <person name="Cullen D."/>
            <person name="Martin F."/>
            <person name="Rosso M.-N."/>
            <person name="Henrissat B."/>
            <person name="Hibbett D."/>
            <person name="Martinez A.T."/>
            <person name="Grigoriev I.V."/>
        </authorList>
    </citation>
    <scope>NUCLEOTIDE SEQUENCE</scope>
    <source>
        <strain evidence="7">MF-IS2</strain>
    </source>
</reference>
<dbReference type="PANTHER" id="PTHR14859">
    <property type="entry name" value="CALCOFLUOR WHITE HYPERSENSITIVE PROTEIN PRECURSOR"/>
    <property type="match status" value="1"/>
</dbReference>
<dbReference type="Gene3D" id="3.60.10.10">
    <property type="entry name" value="Endonuclease/exonuclease/phosphatase"/>
    <property type="match status" value="1"/>
</dbReference>
<dbReference type="GO" id="GO:0006506">
    <property type="term" value="P:GPI anchor biosynthetic process"/>
    <property type="evidence" value="ECO:0007669"/>
    <property type="project" value="TreeGrafter"/>
</dbReference>
<evidence type="ECO:0000256" key="1">
    <source>
        <dbReference type="SAM" id="MobiDB-lite"/>
    </source>
</evidence>
<dbReference type="InterPro" id="IPR057315">
    <property type="entry name" value="Exo_endo_phos_PGAP2IP_C"/>
</dbReference>
<sequence>MVASPVQPVILKASTIARTHTVLAYIAFTSALGIGCLLHYKKIVKNGVAGYPQEWFPSVSATIGDWYPERNIFQIIIALTSGPRFALVYLQYYLQTRQASESFWPAFLLVVGVVRTLSCGGWVYITSSDDHDVHDFFMILYMVCNIPWTIGGVLSSRGKSVRRRRTLVASVFFLSIVPLVYFFIQHKVHRIPGAYTKYAFFEWSLIFFDVLYDAISEQEFAEADLKVTVGTVLEGRSSEQLDYPKSINESKKPDIHVDSATAVGETNATERSKQSVWSMISGLVPTSLLSFLSDVYLSYVFLTLFTALIPSLFYFSIWELGIAGQELALLAALSPFFLGFSSVRTFAISRMGQVVLQSLSLTSLLAYLLDKPLQRLMIVTPAVALGSLAVAAKWLDNDGGYQAIVFGLGWIVTSLAKHANHTNNPLWPFINSKSGGYNRTGLVLAILALRQLSTRPITLPKSTTKLHGIQQPHWISAALPLGSLIFSIHTLLAESSTLVAWSWSGYENGAPRGPLPHVHSSLTILVQCLGLALALYSIKDSTSDTTSISQPSGGNAEKGKSGAQWNVVSTPNPIYAFISSPGFYTFGVASAYVLYSYKNWPGYVGGLGVAFFLMCMIPIVFRRVVAATKADGDMPSNVGRTLGTAFVVYCLLTLACIFTVAYAFIPGGVYFRERTDMVLIVQMACFLPLFSLPSRSAIRSTEPSLQVSRTTTSYIYALLSIMSAVSGIVTIYRLPSSPPQPFKPGPRIIQAGIWTVHFGFDNEGHDSQRGIRNLVRDMQLDIVGLLETDLHRTSFGHRDLTRVIVEDMGYNVDIGPGPNQHTWGCVLLSKFPIVNSTHHLLPSPHGELAPAIEAVLNVYGTEVTVVVAHNGQEEDPLDRELQSTELARIMRASYPKPVIFLGYVVTRPYARRPNPYEIMVADGRVHDIDQDDFDRWCEYIFYRGLYRTSYARISRGIITDTEMQIGQFVLPRHGTSVSDESVAARYSRAQKEQLAVDHWFPMEYYGGPGHGGVNGHFYHVFNTPLYYLLPPDATV</sequence>
<feature type="transmembrane region" description="Helical" evidence="2">
    <location>
        <begin position="296"/>
        <end position="315"/>
    </location>
</feature>
<dbReference type="InterPro" id="IPR036691">
    <property type="entry name" value="Endo/exonu/phosph_ase_sf"/>
</dbReference>
<feature type="transmembrane region" description="Helical" evidence="2">
    <location>
        <begin position="327"/>
        <end position="347"/>
    </location>
</feature>
<feature type="transmembrane region" description="Helical" evidence="2">
    <location>
        <begin position="166"/>
        <end position="184"/>
    </location>
</feature>
<evidence type="ECO:0000256" key="2">
    <source>
        <dbReference type="SAM" id="Phobius"/>
    </source>
</evidence>
<dbReference type="FunFam" id="3.60.10.10:FF:000100">
    <property type="entry name" value="Unplaced genomic scaffold supercont2.12, whole genome shotgun sequence"/>
    <property type="match status" value="1"/>
</dbReference>
<accession>A0A9P5X9U0</accession>
<keyword evidence="2" id="KW-0472">Membrane</keyword>
<dbReference type="Pfam" id="PF10277">
    <property type="entry name" value="Frag1"/>
    <property type="match status" value="1"/>
</dbReference>
<feature type="transmembrane region" description="Helical" evidence="2">
    <location>
        <begin position="376"/>
        <end position="394"/>
    </location>
</feature>
<dbReference type="InterPro" id="IPR053911">
    <property type="entry name" value="PGAP2IP_TM_2nd"/>
</dbReference>
<dbReference type="Pfam" id="PF23022">
    <property type="entry name" value="6TM_1st_PGAP2IP"/>
    <property type="match status" value="1"/>
</dbReference>
<keyword evidence="2" id="KW-1133">Transmembrane helix</keyword>
<evidence type="ECO:0008006" key="9">
    <source>
        <dbReference type="Google" id="ProtNLM"/>
    </source>
</evidence>
<evidence type="ECO:0000313" key="8">
    <source>
        <dbReference type="Proteomes" id="UP000807342"/>
    </source>
</evidence>
<feature type="domain" description="CWH43-like N-terminal" evidence="3">
    <location>
        <begin position="16"/>
        <end position="221"/>
    </location>
</feature>
<keyword evidence="2" id="KW-0812">Transmembrane</keyword>
<protein>
    <recommendedName>
        <fullName evidence="9">Calcofluor white hypersensitive protein</fullName>
    </recommendedName>
</protein>
<dbReference type="OrthoDB" id="68581at2759"/>
<feature type="transmembrane region" description="Helical" evidence="2">
    <location>
        <begin position="602"/>
        <end position="621"/>
    </location>
</feature>
<keyword evidence="8" id="KW-1185">Reference proteome</keyword>
<dbReference type="Pfam" id="PF23021">
    <property type="entry name" value="6TM_2nd_PGAP2IP"/>
    <property type="match status" value="2"/>
</dbReference>
<feature type="transmembrane region" description="Helical" evidence="2">
    <location>
        <begin position="106"/>
        <end position="124"/>
    </location>
</feature>
<feature type="domain" description="PGAP2IP second transmembrane" evidence="4">
    <location>
        <begin position="471"/>
        <end position="539"/>
    </location>
</feature>
<name>A0A9P5X9U0_9AGAR</name>